<feature type="transmembrane region" description="Helical" evidence="24">
    <location>
        <begin position="328"/>
        <end position="346"/>
    </location>
</feature>
<evidence type="ECO:0000256" key="11">
    <source>
        <dbReference type="ARBA" id="ARBA00022692"/>
    </source>
</evidence>
<dbReference type="Pfam" id="PF01148">
    <property type="entry name" value="CTP_transf_1"/>
    <property type="match status" value="1"/>
</dbReference>
<organism evidence="25 26">
    <name type="scientific">Mycoplasma wenyonii (strain Massachusetts)</name>
    <name type="common">Eperythrozoon wenyonii</name>
    <dbReference type="NCBI Taxonomy" id="1197325"/>
    <lineage>
        <taxon>Bacteria</taxon>
        <taxon>Bacillati</taxon>
        <taxon>Mycoplasmatota</taxon>
        <taxon>Mollicutes</taxon>
        <taxon>Mycoplasmataceae</taxon>
        <taxon>Mycoplasma</taxon>
    </lineage>
</organism>
<evidence type="ECO:0000256" key="14">
    <source>
        <dbReference type="ARBA" id="ARBA00023098"/>
    </source>
</evidence>
<keyword evidence="26" id="KW-1185">Reference proteome</keyword>
<evidence type="ECO:0000256" key="3">
    <source>
        <dbReference type="ARBA" id="ARBA00005119"/>
    </source>
</evidence>
<comment type="pathway">
    <text evidence="4">Lipid metabolism.</text>
</comment>
<keyword evidence="16" id="KW-0594">Phospholipid biosynthesis</keyword>
<feature type="transmembrane region" description="Helical" evidence="24">
    <location>
        <begin position="105"/>
        <end position="123"/>
    </location>
</feature>
<evidence type="ECO:0000256" key="1">
    <source>
        <dbReference type="ARBA" id="ARBA00001698"/>
    </source>
</evidence>
<dbReference type="AlphaFoldDB" id="I6YKY8"/>
<comment type="catalytic activity">
    <reaction evidence="1">
        <text>a 1,2-diacyl-sn-glycero-3-phosphate + CTP + H(+) = a CDP-1,2-diacyl-sn-glycerol + diphosphate</text>
        <dbReference type="Rhea" id="RHEA:16229"/>
        <dbReference type="ChEBI" id="CHEBI:15378"/>
        <dbReference type="ChEBI" id="CHEBI:33019"/>
        <dbReference type="ChEBI" id="CHEBI:37563"/>
        <dbReference type="ChEBI" id="CHEBI:58332"/>
        <dbReference type="ChEBI" id="CHEBI:58608"/>
        <dbReference type="EC" id="2.7.7.41"/>
    </reaction>
</comment>
<evidence type="ECO:0000313" key="26">
    <source>
        <dbReference type="Proteomes" id="UP000009005"/>
    </source>
</evidence>
<dbReference type="GO" id="GO:0016024">
    <property type="term" value="P:CDP-diacylglycerol biosynthetic process"/>
    <property type="evidence" value="ECO:0007669"/>
    <property type="project" value="TreeGrafter"/>
</dbReference>
<evidence type="ECO:0000256" key="23">
    <source>
        <dbReference type="ARBA" id="ARBA00033406"/>
    </source>
</evidence>
<evidence type="ECO:0000256" key="24">
    <source>
        <dbReference type="SAM" id="Phobius"/>
    </source>
</evidence>
<feature type="transmembrane region" description="Helical" evidence="24">
    <location>
        <begin position="18"/>
        <end position="41"/>
    </location>
</feature>
<feature type="transmembrane region" description="Helical" evidence="24">
    <location>
        <begin position="271"/>
        <end position="290"/>
    </location>
</feature>
<dbReference type="KEGG" id="mwe:WEN_00435"/>
<dbReference type="HOGENOM" id="CLU_791843_0_0_14"/>
<dbReference type="EC" id="2.7.7.41" evidence="6"/>
<evidence type="ECO:0000256" key="20">
    <source>
        <dbReference type="ARBA" id="ARBA00032253"/>
    </source>
</evidence>
<feature type="transmembrane region" description="Helical" evidence="24">
    <location>
        <begin position="61"/>
        <end position="84"/>
    </location>
</feature>
<comment type="pathway">
    <text evidence="3">Phospholipid metabolism; CDP-diacylglycerol biosynthesis; CDP-diacylglycerol from sn-glycerol 3-phosphate: step 3/3.</text>
</comment>
<keyword evidence="9" id="KW-0444">Lipid biosynthesis</keyword>
<evidence type="ECO:0000256" key="15">
    <source>
        <dbReference type="ARBA" id="ARBA00023136"/>
    </source>
</evidence>
<evidence type="ECO:0000256" key="5">
    <source>
        <dbReference type="ARBA" id="ARBA00010185"/>
    </source>
</evidence>
<evidence type="ECO:0000256" key="6">
    <source>
        <dbReference type="ARBA" id="ARBA00012487"/>
    </source>
</evidence>
<dbReference type="EMBL" id="CP003703">
    <property type="protein sequence ID" value="AFN64894.1"/>
    <property type="molecule type" value="Genomic_DNA"/>
</dbReference>
<dbReference type="STRING" id="1197325.WEN_00435"/>
<keyword evidence="13 24" id="KW-1133">Transmembrane helix</keyword>
<evidence type="ECO:0000256" key="19">
    <source>
        <dbReference type="ARBA" id="ARBA00031825"/>
    </source>
</evidence>
<feature type="transmembrane region" description="Helical" evidence="24">
    <location>
        <begin position="184"/>
        <end position="211"/>
    </location>
</feature>
<evidence type="ECO:0000256" key="18">
    <source>
        <dbReference type="ARBA" id="ARBA00029893"/>
    </source>
</evidence>
<proteinExistence type="inferred from homology"/>
<keyword evidence="17" id="KW-1208">Phospholipid metabolism</keyword>
<comment type="subcellular location">
    <subcellularLocation>
        <location evidence="2">Cell membrane</location>
        <topology evidence="2">Multi-pass membrane protein</topology>
    </subcellularLocation>
</comment>
<evidence type="ECO:0000256" key="9">
    <source>
        <dbReference type="ARBA" id="ARBA00022516"/>
    </source>
</evidence>
<dbReference type="PANTHER" id="PTHR46382:SF1">
    <property type="entry name" value="PHOSPHATIDATE CYTIDYLYLTRANSFERASE"/>
    <property type="match status" value="1"/>
</dbReference>
<comment type="similarity">
    <text evidence="5">Belongs to the CDS family.</text>
</comment>
<dbReference type="PANTHER" id="PTHR46382">
    <property type="entry name" value="PHOSPHATIDATE CYTIDYLYLTRANSFERASE"/>
    <property type="match status" value="1"/>
</dbReference>
<reference evidence="25 26" key="1">
    <citation type="journal article" date="2012" name="J. Bacteriol.">
        <title>Complete genome sequence of Mycoplasma wenyonii strain Massachusetts.</title>
        <authorList>
            <person name="Dos Santos A.P."/>
            <person name="Guimaraes A.M."/>
            <person name="do Nascimento N.C."/>
            <person name="Sanmiguel P.J."/>
            <person name="Messick J.B."/>
        </authorList>
    </citation>
    <scope>NUCLEOTIDE SEQUENCE [LARGE SCALE GENOMIC DNA]</scope>
    <source>
        <strain evidence="25 26">Massachusetts</strain>
    </source>
</reference>
<evidence type="ECO:0000256" key="7">
    <source>
        <dbReference type="ARBA" id="ARBA00019373"/>
    </source>
</evidence>
<sequence>MLSLWCSDQERKDRTKHFFCLLTFFISLSTLLICWIVPTLAEGTNSFPLSKLFSFLKNQTVWSRVFKYSGLTLLVIFGFIFVFGSIREIFSLVTPPIYYKRAQKFNWLFTFLIFAPLICTLCIEKRNGKWDISNATQYLLFQLYFFIANRTSWRFFVKFLLPDITGEDALVIKKVGGKLTKQHYLGWTSFFLLAFYLPIWALILVVAISFFSNSFSFVFGRKLGATRLSDYSPTKTLEGTICSALLSAIVFSALSIYAFKSEWFGKGNFHNQDVGFIAFVIFLVGFTSVLSNWGDCTFSLCKRALGYKNFGRLFGDKVGGFWDRFDSLSSPLFFTSIVFWAVLGIINKNIGIPFKNGS</sequence>
<evidence type="ECO:0000256" key="2">
    <source>
        <dbReference type="ARBA" id="ARBA00004651"/>
    </source>
</evidence>
<protein>
    <recommendedName>
        <fullName evidence="7">Phosphatidate cytidylyltransferase</fullName>
        <ecNumber evidence="6">2.7.7.41</ecNumber>
    </recommendedName>
    <alternativeName>
        <fullName evidence="20">CDP-DAG synthase</fullName>
    </alternativeName>
    <alternativeName>
        <fullName evidence="22">CDP-DG synthase</fullName>
    </alternativeName>
    <alternativeName>
        <fullName evidence="18">CDP-diacylglycerol synthase</fullName>
    </alternativeName>
    <alternativeName>
        <fullName evidence="21">CDP-diglyceride pyrophosphorylase</fullName>
    </alternativeName>
    <alternativeName>
        <fullName evidence="23">CDP-diglyceride synthase</fullName>
    </alternativeName>
    <alternativeName>
        <fullName evidence="19">CTP:phosphatidate cytidylyltransferase</fullName>
    </alternativeName>
</protein>
<keyword evidence="8" id="KW-1003">Cell membrane</keyword>
<name>I6YKY8_MYCWM</name>
<dbReference type="GO" id="GO:0004605">
    <property type="term" value="F:phosphatidate cytidylyltransferase activity"/>
    <property type="evidence" value="ECO:0007669"/>
    <property type="project" value="UniProtKB-EC"/>
</dbReference>
<evidence type="ECO:0000256" key="22">
    <source>
        <dbReference type="ARBA" id="ARBA00032743"/>
    </source>
</evidence>
<evidence type="ECO:0000256" key="4">
    <source>
        <dbReference type="ARBA" id="ARBA00005189"/>
    </source>
</evidence>
<evidence type="ECO:0000256" key="13">
    <source>
        <dbReference type="ARBA" id="ARBA00022989"/>
    </source>
</evidence>
<evidence type="ECO:0000256" key="8">
    <source>
        <dbReference type="ARBA" id="ARBA00022475"/>
    </source>
</evidence>
<gene>
    <name evidence="25" type="ordered locus">WEN_00435</name>
</gene>
<evidence type="ECO:0000256" key="21">
    <source>
        <dbReference type="ARBA" id="ARBA00032396"/>
    </source>
</evidence>
<keyword evidence="15 24" id="KW-0472">Membrane</keyword>
<dbReference type="RefSeq" id="WP_014849604.1">
    <property type="nucleotide sequence ID" value="NC_018149.1"/>
</dbReference>
<evidence type="ECO:0000256" key="17">
    <source>
        <dbReference type="ARBA" id="ARBA00023264"/>
    </source>
</evidence>
<dbReference type="OrthoDB" id="9799199at2"/>
<evidence type="ECO:0000313" key="25">
    <source>
        <dbReference type="EMBL" id="AFN64894.1"/>
    </source>
</evidence>
<evidence type="ECO:0000256" key="10">
    <source>
        <dbReference type="ARBA" id="ARBA00022679"/>
    </source>
</evidence>
<dbReference type="Proteomes" id="UP000009005">
    <property type="component" value="Chromosome"/>
</dbReference>
<evidence type="ECO:0000256" key="16">
    <source>
        <dbReference type="ARBA" id="ARBA00023209"/>
    </source>
</evidence>
<feature type="transmembrane region" description="Helical" evidence="24">
    <location>
        <begin position="237"/>
        <end position="259"/>
    </location>
</feature>
<evidence type="ECO:0000256" key="12">
    <source>
        <dbReference type="ARBA" id="ARBA00022695"/>
    </source>
</evidence>
<keyword evidence="14" id="KW-0443">Lipid metabolism</keyword>
<dbReference type="PATRIC" id="fig|1197325.3.peg.97"/>
<keyword evidence="12 25" id="KW-0548">Nucleotidyltransferase</keyword>
<keyword evidence="10 25" id="KW-0808">Transferase</keyword>
<dbReference type="GO" id="GO:0005886">
    <property type="term" value="C:plasma membrane"/>
    <property type="evidence" value="ECO:0007669"/>
    <property type="project" value="UniProtKB-SubCell"/>
</dbReference>
<accession>I6YKY8</accession>
<keyword evidence="11 24" id="KW-0812">Transmembrane</keyword>